<evidence type="ECO:0000256" key="6">
    <source>
        <dbReference type="ARBA" id="ARBA00022989"/>
    </source>
</evidence>
<dbReference type="CDD" id="cd07550">
    <property type="entry name" value="P-type_ATPase_HM"/>
    <property type="match status" value="1"/>
</dbReference>
<keyword evidence="10" id="KW-1003">Cell membrane</keyword>
<dbReference type="GO" id="GO:0005524">
    <property type="term" value="F:ATP binding"/>
    <property type="evidence" value="ECO:0007669"/>
    <property type="project" value="UniProtKB-UniRule"/>
</dbReference>
<dbReference type="InterPro" id="IPR008250">
    <property type="entry name" value="ATPase_P-typ_transduc_dom_A_sf"/>
</dbReference>
<dbReference type="InterPro" id="IPR023214">
    <property type="entry name" value="HAD_sf"/>
</dbReference>
<dbReference type="InterPro" id="IPR001757">
    <property type="entry name" value="P_typ_ATPase"/>
</dbReference>
<dbReference type="Proteomes" id="UP000006437">
    <property type="component" value="Unassembled WGS sequence"/>
</dbReference>
<evidence type="ECO:0000259" key="11">
    <source>
        <dbReference type="Pfam" id="PF00122"/>
    </source>
</evidence>
<keyword evidence="7" id="KW-0472">Membrane</keyword>
<comment type="subcellular location">
    <subcellularLocation>
        <location evidence="10">Cell membrane</location>
    </subcellularLocation>
    <subcellularLocation>
        <location evidence="1">Membrane</location>
        <topology evidence="1">Multi-pass membrane protein</topology>
    </subcellularLocation>
</comment>
<evidence type="ECO:0000256" key="9">
    <source>
        <dbReference type="ARBA" id="ARBA00049338"/>
    </source>
</evidence>
<evidence type="ECO:0000256" key="2">
    <source>
        <dbReference type="ARBA" id="ARBA00006024"/>
    </source>
</evidence>
<dbReference type="PROSITE" id="PS01229">
    <property type="entry name" value="COF_2"/>
    <property type="match status" value="1"/>
</dbReference>
<dbReference type="InterPro" id="IPR044492">
    <property type="entry name" value="P_typ_ATPase_HD_dom"/>
</dbReference>
<gene>
    <name evidence="12" type="ORF">HMPREF9629_00277</name>
</gene>
<dbReference type="SFLD" id="SFLDF00027">
    <property type="entry name" value="p-type_atpase"/>
    <property type="match status" value="1"/>
</dbReference>
<dbReference type="GO" id="GO:0005886">
    <property type="term" value="C:plasma membrane"/>
    <property type="evidence" value="ECO:0007669"/>
    <property type="project" value="UniProtKB-SubCell"/>
</dbReference>
<dbReference type="Pfam" id="PF00702">
    <property type="entry name" value="Hydrolase"/>
    <property type="match status" value="1"/>
</dbReference>
<keyword evidence="4" id="KW-0812">Transmembrane</keyword>
<dbReference type="Gene3D" id="3.40.50.1000">
    <property type="entry name" value="HAD superfamily/HAD-like"/>
    <property type="match status" value="1"/>
</dbReference>
<dbReference type="GO" id="GO:0008551">
    <property type="term" value="F:P-type cadmium transporter activity"/>
    <property type="evidence" value="ECO:0007669"/>
    <property type="project" value="UniProtKB-EC"/>
</dbReference>
<dbReference type="PRINTS" id="PR00119">
    <property type="entry name" value="CATATPASE"/>
</dbReference>
<comment type="caution">
    <text evidence="12">The sequence shown here is derived from an EMBL/GenBank/DDBJ whole genome shotgun (WGS) entry which is preliminary data.</text>
</comment>
<dbReference type="EMBL" id="AFZE01000023">
    <property type="protein sequence ID" value="EHL14728.1"/>
    <property type="molecule type" value="Genomic_DNA"/>
</dbReference>
<evidence type="ECO:0000256" key="8">
    <source>
        <dbReference type="ARBA" id="ARBA00039103"/>
    </source>
</evidence>
<accession>G9X135</accession>
<dbReference type="RefSeq" id="WP_009524514.1">
    <property type="nucleotide sequence ID" value="NZ_JH414546.1"/>
</dbReference>
<dbReference type="NCBIfam" id="TIGR01494">
    <property type="entry name" value="ATPase_P-type"/>
    <property type="match status" value="1"/>
</dbReference>
<dbReference type="SUPFAM" id="SSF81653">
    <property type="entry name" value="Calcium ATPase, transduction domain A"/>
    <property type="match status" value="1"/>
</dbReference>
<keyword evidence="5" id="KW-1278">Translocase</keyword>
<sequence>MKFTTVYDKAGRMRVRYGEYAFDRYSSYGVSDYLKTFDFVDDVNISTSNGSVLINYDCKYKSKLLEILSSLNKEKISRLAYPVDEELEKLNRNFKSKAASLIARKFLMPILIPAPFSNFVTILRALKFVSKGVKSLLDGDINVDLLDATSITASIAVNDYATANSIMFLLNFSQLLEDYTMRSASLQLAKSLEINVDYVWVVEDGNEVKKPMSQVKCGDVVIARTGLMIPVDGVVVSGEAMINESSMTGESLAVRKYDGLSVYAGSVIEEGNINIKVTAIDSETRISKIIDLIDKSQDLKANVQSNAQKLADSIVPFSLISFAGVYALTGNITRAMAVLMVDYSCAIKLSTPITVISAMKEASVNNIVVKGGKFLEEYANANTIVFDKTGTLTNASPHLAKIISFYDYSESEVLKIAACLEEHFPHSVARAIVKEAADRNIIHEETHAEVEYIVAHGISSKLDGQRALIGSRHFIEDDENIKLTDEQLEVLLNDCKEYSTLFLALGDKIIGIFCIDDPPRDEAVDVIRRLKENGFENVIMITGDSDIVAKSVCNKLGIDSCYSQVLPDEKYKIIESIKESGKKVVMVGDGINDSPALSAANVSVAMKDSSDIAREVADITLLSSDLNDLITLRVLSKNLFERIHSNYNFIVGFNTSLIMLGIAGVLAPATTALLHNVSTMAVCAASMRKLLNTKEKE</sequence>
<dbReference type="PATRIC" id="fig|796937.3.peg.1332"/>
<dbReference type="PROSITE" id="PS00154">
    <property type="entry name" value="ATPASE_E1_E2"/>
    <property type="match status" value="1"/>
</dbReference>
<comment type="similarity">
    <text evidence="2 10">Belongs to the cation transport ATPase (P-type) (TC 3.A.3) family. Type IB subfamily.</text>
</comment>
<keyword evidence="10" id="KW-0547">Nucleotide-binding</keyword>
<dbReference type="InterPro" id="IPR018303">
    <property type="entry name" value="ATPase_P-typ_P_site"/>
</dbReference>
<protein>
    <recommendedName>
        <fullName evidence="8">Cd(2+)-exporting ATPase</fullName>
        <ecNumber evidence="8">7.2.2.21</ecNumber>
    </recommendedName>
</protein>
<dbReference type="SFLD" id="SFLDG00002">
    <property type="entry name" value="C1.7:_P-type_atpase_like"/>
    <property type="match status" value="1"/>
</dbReference>
<dbReference type="InterPro" id="IPR051014">
    <property type="entry name" value="Cation_Transport_ATPase_IB"/>
</dbReference>
<evidence type="ECO:0000256" key="3">
    <source>
        <dbReference type="ARBA" id="ARBA00022539"/>
    </source>
</evidence>
<dbReference type="SUPFAM" id="SSF56784">
    <property type="entry name" value="HAD-like"/>
    <property type="match status" value="1"/>
</dbReference>
<dbReference type="Gene3D" id="3.40.1110.10">
    <property type="entry name" value="Calcium-transporting ATPase, cytoplasmic domain N"/>
    <property type="match status" value="1"/>
</dbReference>
<reference evidence="12 13" key="1">
    <citation type="submission" date="2011-08" db="EMBL/GenBank/DDBJ databases">
        <title>The Genome Sequence of Eubacteriaceae bacterium ACC19a.</title>
        <authorList>
            <consortium name="The Broad Institute Genome Sequencing Platform"/>
            <person name="Earl A."/>
            <person name="Ward D."/>
            <person name="Feldgarden M."/>
            <person name="Gevers D."/>
            <person name="Sizova M."/>
            <person name="Hazen A."/>
            <person name="Epstein S."/>
            <person name="Young S.K."/>
            <person name="Zeng Q."/>
            <person name="Gargeya S."/>
            <person name="Fitzgerald M."/>
            <person name="Haas B."/>
            <person name="Abouelleil A."/>
            <person name="Alvarado L."/>
            <person name="Arachchi H.M."/>
            <person name="Berlin A."/>
            <person name="Brown A."/>
            <person name="Chapman S.B."/>
            <person name="Chen Z."/>
            <person name="Dunbar C."/>
            <person name="Freedman E."/>
            <person name="Gearin G."/>
            <person name="Gellesch M."/>
            <person name="Goldberg J."/>
            <person name="Griggs A."/>
            <person name="Gujja S."/>
            <person name="Heiman D."/>
            <person name="Howarth C."/>
            <person name="Larson L."/>
            <person name="Lui A."/>
            <person name="MacDonald P.J.P."/>
            <person name="Montmayeur A."/>
            <person name="Murphy C."/>
            <person name="Neiman D."/>
            <person name="Pearson M."/>
            <person name="Priest M."/>
            <person name="Roberts A."/>
            <person name="Saif S."/>
            <person name="Shea T."/>
            <person name="Shenoy N."/>
            <person name="Sisk P."/>
            <person name="Stolte C."/>
            <person name="Sykes S."/>
            <person name="Wortman J."/>
            <person name="Nusbaum C."/>
            <person name="Birren B."/>
        </authorList>
    </citation>
    <scope>NUCLEOTIDE SEQUENCE [LARGE SCALE GENOMIC DNA]</scope>
    <source>
        <strain evidence="12 13">ACC19a</strain>
    </source>
</reference>
<organism evidence="12 13">
    <name type="scientific">Peptoanaerobacter stomatis</name>
    <dbReference type="NCBI Taxonomy" id="796937"/>
    <lineage>
        <taxon>Bacteria</taxon>
        <taxon>Bacillati</taxon>
        <taxon>Bacillota</taxon>
        <taxon>Clostridia</taxon>
        <taxon>Peptostreptococcales</taxon>
        <taxon>Filifactoraceae</taxon>
        <taxon>Peptoanaerobacter</taxon>
    </lineage>
</organism>
<dbReference type="AlphaFoldDB" id="G9X135"/>
<evidence type="ECO:0000256" key="10">
    <source>
        <dbReference type="RuleBase" id="RU362081"/>
    </source>
</evidence>
<dbReference type="InterPro" id="IPR059000">
    <property type="entry name" value="ATPase_P-type_domA"/>
</dbReference>
<evidence type="ECO:0000256" key="4">
    <source>
        <dbReference type="ARBA" id="ARBA00022692"/>
    </source>
</evidence>
<keyword evidence="3" id="KW-0104">Cadmium</keyword>
<dbReference type="SFLD" id="SFLDS00003">
    <property type="entry name" value="Haloacid_Dehalogenase"/>
    <property type="match status" value="1"/>
</dbReference>
<evidence type="ECO:0000256" key="1">
    <source>
        <dbReference type="ARBA" id="ARBA00004141"/>
    </source>
</evidence>
<dbReference type="InterPro" id="IPR027256">
    <property type="entry name" value="P-typ_ATPase_IB"/>
</dbReference>
<comment type="catalytic activity">
    <reaction evidence="9">
        <text>Cd(2+)(in) + ATP + H2O = Cd(2+)(out) + ADP + phosphate + H(+)</text>
        <dbReference type="Rhea" id="RHEA:12132"/>
        <dbReference type="ChEBI" id="CHEBI:15377"/>
        <dbReference type="ChEBI" id="CHEBI:15378"/>
        <dbReference type="ChEBI" id="CHEBI:30616"/>
        <dbReference type="ChEBI" id="CHEBI:43474"/>
        <dbReference type="ChEBI" id="CHEBI:48775"/>
        <dbReference type="ChEBI" id="CHEBI:456216"/>
        <dbReference type="EC" id="7.2.2.21"/>
    </reaction>
</comment>
<keyword evidence="10" id="KW-0067">ATP-binding</keyword>
<name>G9X135_9FIRM</name>
<evidence type="ECO:0000256" key="5">
    <source>
        <dbReference type="ARBA" id="ARBA00022967"/>
    </source>
</evidence>
<dbReference type="PRINTS" id="PR00120">
    <property type="entry name" value="HATPASE"/>
</dbReference>
<feature type="domain" description="P-type ATPase A" evidence="11">
    <location>
        <begin position="196"/>
        <end position="293"/>
    </location>
</feature>
<keyword evidence="10" id="KW-0479">Metal-binding</keyword>
<dbReference type="EC" id="7.2.2.21" evidence="8"/>
<dbReference type="InterPro" id="IPR036412">
    <property type="entry name" value="HAD-like_sf"/>
</dbReference>
<dbReference type="PANTHER" id="PTHR48085">
    <property type="entry name" value="CADMIUM/ZINC-TRANSPORTING ATPASE HMA2-RELATED"/>
    <property type="match status" value="1"/>
</dbReference>
<dbReference type="GO" id="GO:0016887">
    <property type="term" value="F:ATP hydrolysis activity"/>
    <property type="evidence" value="ECO:0007669"/>
    <property type="project" value="InterPro"/>
</dbReference>
<dbReference type="BioCyc" id="EBAC796937-HMP:GMGH-277-MONOMER"/>
<dbReference type="GO" id="GO:0046872">
    <property type="term" value="F:metal ion binding"/>
    <property type="evidence" value="ECO:0007669"/>
    <property type="project" value="UniProtKB-KW"/>
</dbReference>
<dbReference type="InterPro" id="IPR023299">
    <property type="entry name" value="ATPase_P-typ_cyto_dom_N"/>
</dbReference>
<keyword evidence="6" id="KW-1133">Transmembrane helix</keyword>
<evidence type="ECO:0000313" key="13">
    <source>
        <dbReference type="Proteomes" id="UP000006437"/>
    </source>
</evidence>
<dbReference type="Pfam" id="PF00122">
    <property type="entry name" value="E1-E2_ATPase"/>
    <property type="match status" value="1"/>
</dbReference>
<proteinExistence type="inferred from homology"/>
<evidence type="ECO:0000256" key="7">
    <source>
        <dbReference type="ARBA" id="ARBA00023136"/>
    </source>
</evidence>
<dbReference type="NCBIfam" id="TIGR01525">
    <property type="entry name" value="ATPase-IB_hvy"/>
    <property type="match status" value="1"/>
</dbReference>
<evidence type="ECO:0000313" key="12">
    <source>
        <dbReference type="EMBL" id="EHL14728.1"/>
    </source>
</evidence>
<dbReference type="HOGENOM" id="CLU_001771_6_3_9"/>
<dbReference type="PANTHER" id="PTHR48085:SF5">
    <property type="entry name" value="CADMIUM_ZINC-TRANSPORTING ATPASE HMA4-RELATED"/>
    <property type="match status" value="1"/>
</dbReference>
<dbReference type="Gene3D" id="2.70.150.10">
    <property type="entry name" value="Calcium-transporting ATPase, cytoplasmic transduction domain A"/>
    <property type="match status" value="1"/>
</dbReference>